<evidence type="ECO:0000313" key="2">
    <source>
        <dbReference type="Proteomes" id="UP000273022"/>
    </source>
</evidence>
<keyword evidence="2" id="KW-1185">Reference proteome</keyword>
<protein>
    <submittedName>
        <fullName evidence="1">Uncharacterized protein</fullName>
    </submittedName>
</protein>
<dbReference type="Proteomes" id="UP000273022">
    <property type="component" value="Unassembled WGS sequence"/>
</dbReference>
<dbReference type="EMBL" id="QYYH01000044">
    <property type="protein sequence ID" value="RJY16909.1"/>
    <property type="molecule type" value="Genomic_DNA"/>
</dbReference>
<accession>A0A3A6UDS4</accession>
<name>A0A3A6UDS4_9GAMM</name>
<comment type="caution">
    <text evidence="1">The sequence shown here is derived from an EMBL/GenBank/DDBJ whole genome shotgun (WGS) entry which is preliminary data.</text>
</comment>
<gene>
    <name evidence="1" type="ORF">D5R81_08695</name>
</gene>
<proteinExistence type="predicted"/>
<organism evidence="1 2">
    <name type="scientific">Parashewanella spongiae</name>
    <dbReference type="NCBI Taxonomy" id="342950"/>
    <lineage>
        <taxon>Bacteria</taxon>
        <taxon>Pseudomonadati</taxon>
        <taxon>Pseudomonadota</taxon>
        <taxon>Gammaproteobacteria</taxon>
        <taxon>Alteromonadales</taxon>
        <taxon>Shewanellaceae</taxon>
        <taxon>Parashewanella</taxon>
    </lineage>
</organism>
<reference evidence="1 2" key="1">
    <citation type="submission" date="2018-09" db="EMBL/GenBank/DDBJ databases">
        <title>Phylogeny of the Shewanellaceae, and recommendation for two new genera, Pseudoshewanella and Parashewanella.</title>
        <authorList>
            <person name="Wang G."/>
        </authorList>
    </citation>
    <scope>NUCLEOTIDE SEQUENCE [LARGE SCALE GENOMIC DNA]</scope>
    <source>
        <strain evidence="1 2">KCTC 22492</strain>
    </source>
</reference>
<dbReference type="AlphaFoldDB" id="A0A3A6UDS4"/>
<evidence type="ECO:0000313" key="1">
    <source>
        <dbReference type="EMBL" id="RJY16909.1"/>
    </source>
</evidence>
<sequence>MICFVGSSFAVGATPLRCPDTGVCHVKDKVVNCALDGPQTLDMHFKLLYQSGRIENGHYKIKFSLVSLPNLTGHESDFVPLWCYYTTFESDANHYIYAIAEEQNFLQFSPIDFPKWKMDSCLGSSTDCLFENTTESGVTLYSPEQDTSVKNLITVTGRQGQIIIGDIYIKNLTNDPEKYIYIDSTSLNLSPSDNLKLGNVNDCKTLKSGQECKISYEFTYQEPETYIVRVRGYNPVIEQHYYSEIRISVN</sequence>
<dbReference type="RefSeq" id="WP_121853264.1">
    <property type="nucleotide sequence ID" value="NZ_CP037952.1"/>
</dbReference>